<evidence type="ECO:0000313" key="13">
    <source>
        <dbReference type="Ensembl" id="ENSCPOP00000002016.3"/>
    </source>
</evidence>
<dbReference type="eggNOG" id="KOG0161">
    <property type="taxonomic scope" value="Eukaryota"/>
</dbReference>
<dbReference type="Pfam" id="PF00063">
    <property type="entry name" value="Myosin_head"/>
    <property type="match status" value="1"/>
</dbReference>
<dbReference type="PROSITE" id="PS51844">
    <property type="entry name" value="SH3_LIKE"/>
    <property type="match status" value="1"/>
</dbReference>
<keyword evidence="4" id="KW-0112">Calmodulin-binding</keyword>
<dbReference type="FunFam" id="1.20.5.4820:FF:000002">
    <property type="entry name" value="Myosin heavy chain 10"/>
    <property type="match status" value="1"/>
</dbReference>
<feature type="region of interest" description="Disordered" evidence="10">
    <location>
        <begin position="1979"/>
        <end position="2000"/>
    </location>
</feature>
<dbReference type="SMART" id="SM00015">
    <property type="entry name" value="IQ"/>
    <property type="match status" value="1"/>
</dbReference>
<feature type="binding site" evidence="9">
    <location>
        <begin position="195"/>
        <end position="202"/>
    </location>
    <ligand>
        <name>ATP</name>
        <dbReference type="ChEBI" id="CHEBI:30616"/>
    </ligand>
</feature>
<dbReference type="InterPro" id="IPR000048">
    <property type="entry name" value="IQ_motif_EF-hand-BS"/>
</dbReference>
<keyword evidence="14" id="KW-1185">Reference proteome</keyword>
<dbReference type="SUPFAM" id="SSF52540">
    <property type="entry name" value="P-loop containing nucleoside triphosphate hydrolases"/>
    <property type="match status" value="1"/>
</dbReference>
<evidence type="ECO:0000256" key="9">
    <source>
        <dbReference type="PROSITE-ProRule" id="PRU00782"/>
    </source>
</evidence>
<feature type="region of interest" description="Disordered" evidence="10">
    <location>
        <begin position="1596"/>
        <end position="1627"/>
    </location>
</feature>
<dbReference type="FunFam" id="1.20.58.530:FF:000003">
    <property type="entry name" value="Myosin heavy chain 10"/>
    <property type="match status" value="1"/>
</dbReference>
<dbReference type="GO" id="GO:0008360">
    <property type="term" value="P:regulation of cell shape"/>
    <property type="evidence" value="ECO:0007669"/>
    <property type="project" value="TreeGrafter"/>
</dbReference>
<dbReference type="PANTHER" id="PTHR45615:SF31">
    <property type="entry name" value="MYOSIN-14"/>
    <property type="match status" value="1"/>
</dbReference>
<evidence type="ECO:0000256" key="6">
    <source>
        <dbReference type="ARBA" id="ARBA00023123"/>
    </source>
</evidence>
<dbReference type="InterPro" id="IPR008989">
    <property type="entry name" value="Myosin_S1_N"/>
</dbReference>
<dbReference type="GeneTree" id="ENSGT00940000158808"/>
<evidence type="ECO:0000259" key="12">
    <source>
        <dbReference type="PROSITE" id="PS51844"/>
    </source>
</evidence>
<protein>
    <submittedName>
        <fullName evidence="13">Myosin heavy chain 14</fullName>
    </submittedName>
</protein>
<dbReference type="PANTHER" id="PTHR45615">
    <property type="entry name" value="MYOSIN HEAVY CHAIN, NON-MUSCLE"/>
    <property type="match status" value="1"/>
</dbReference>
<dbReference type="HOGENOM" id="CLU_000192_8_0_1"/>
<dbReference type="SMART" id="SM00242">
    <property type="entry name" value="MYSc"/>
    <property type="match status" value="1"/>
</dbReference>
<feature type="domain" description="Myosin motor" evidence="11">
    <location>
        <begin position="102"/>
        <end position="803"/>
    </location>
</feature>
<keyword evidence="5" id="KW-0175">Coiled coil</keyword>
<organism evidence="13 14">
    <name type="scientific">Cavia porcellus</name>
    <name type="common">Guinea pig</name>
    <dbReference type="NCBI Taxonomy" id="10141"/>
    <lineage>
        <taxon>Eukaryota</taxon>
        <taxon>Metazoa</taxon>
        <taxon>Chordata</taxon>
        <taxon>Craniata</taxon>
        <taxon>Vertebrata</taxon>
        <taxon>Euteleostomi</taxon>
        <taxon>Mammalia</taxon>
        <taxon>Eutheria</taxon>
        <taxon>Euarchontoglires</taxon>
        <taxon>Glires</taxon>
        <taxon>Rodentia</taxon>
        <taxon>Hystricomorpha</taxon>
        <taxon>Caviidae</taxon>
        <taxon>Cavia</taxon>
    </lineage>
</organism>
<evidence type="ECO:0000256" key="3">
    <source>
        <dbReference type="ARBA" id="ARBA00022840"/>
    </source>
</evidence>
<dbReference type="GO" id="GO:0016460">
    <property type="term" value="C:myosin II complex"/>
    <property type="evidence" value="ECO:0007669"/>
    <property type="project" value="UniProtKB-ARBA"/>
</dbReference>
<evidence type="ECO:0000313" key="14">
    <source>
        <dbReference type="Proteomes" id="UP000005447"/>
    </source>
</evidence>
<keyword evidence="3 9" id="KW-0067">ATP-binding</keyword>
<dbReference type="InterPro" id="IPR001609">
    <property type="entry name" value="Myosin_head_motor_dom-like"/>
</dbReference>
<reference evidence="13" key="3">
    <citation type="submission" date="2025-09" db="UniProtKB">
        <authorList>
            <consortium name="Ensembl"/>
        </authorList>
    </citation>
    <scope>IDENTIFICATION</scope>
    <source>
        <strain evidence="13">2N</strain>
    </source>
</reference>
<evidence type="ECO:0000256" key="2">
    <source>
        <dbReference type="ARBA" id="ARBA00022741"/>
    </source>
</evidence>
<dbReference type="FunFam" id="3.40.850.10:FF:000101">
    <property type="entry name" value="Slow myosin heavy chain 2"/>
    <property type="match status" value="1"/>
</dbReference>
<dbReference type="GO" id="GO:0032982">
    <property type="term" value="C:myosin filament"/>
    <property type="evidence" value="ECO:0007669"/>
    <property type="project" value="TreeGrafter"/>
</dbReference>
<accession>H0UY16</accession>
<name>H0UY16_CAVPO</name>
<dbReference type="GO" id="GO:0045177">
    <property type="term" value="C:apical part of cell"/>
    <property type="evidence" value="ECO:0007669"/>
    <property type="project" value="UniProtKB-ARBA"/>
</dbReference>
<dbReference type="InterPro" id="IPR027417">
    <property type="entry name" value="P-loop_NTPase"/>
</dbReference>
<dbReference type="CDD" id="cd14930">
    <property type="entry name" value="MYSc_Myh14_mammals"/>
    <property type="match status" value="1"/>
</dbReference>
<dbReference type="EMBL" id="AAKN02046402">
    <property type="status" value="NOT_ANNOTATED_CDS"/>
    <property type="molecule type" value="Genomic_DNA"/>
</dbReference>
<feature type="region of interest" description="Disordered" evidence="10">
    <location>
        <begin position="1"/>
        <end position="42"/>
    </location>
</feature>
<feature type="region of interest" description="Actin-binding" evidence="9">
    <location>
        <begin position="681"/>
        <end position="703"/>
    </location>
</feature>
<gene>
    <name evidence="13" type="primary">MYH14</name>
</gene>
<dbReference type="Bgee" id="ENSCPOG00000002223">
    <property type="expression patterns" value="Expressed in heart and 13 other cell types or tissues"/>
</dbReference>
<feature type="region of interest" description="Disordered" evidence="10">
    <location>
        <begin position="1172"/>
        <end position="1192"/>
    </location>
</feature>
<feature type="domain" description="Myosin N-terminal SH3-like" evidence="12">
    <location>
        <begin position="48"/>
        <end position="98"/>
    </location>
</feature>
<dbReference type="SUPFAM" id="SSF90257">
    <property type="entry name" value="Myosin rod fragments"/>
    <property type="match status" value="5"/>
</dbReference>
<dbReference type="VEuPathDB" id="HostDB:ENSCPOG00000002223"/>
<dbReference type="Ensembl" id="ENSCPOT00000002252.3">
    <property type="protein sequence ID" value="ENSCPOP00000002016.3"/>
    <property type="gene ID" value="ENSCPOG00000002223.4"/>
</dbReference>
<dbReference type="GO" id="GO:0005524">
    <property type="term" value="F:ATP binding"/>
    <property type="evidence" value="ECO:0007669"/>
    <property type="project" value="UniProtKB-UniRule"/>
</dbReference>
<dbReference type="InterPro" id="IPR036961">
    <property type="entry name" value="Kinesin_motor_dom_sf"/>
</dbReference>
<keyword evidence="8 9" id="KW-0009">Actin-binding</keyword>
<feature type="compositionally biased region" description="Pro residues" evidence="10">
    <location>
        <begin position="1989"/>
        <end position="2000"/>
    </location>
</feature>
<dbReference type="Gene3D" id="1.20.5.340">
    <property type="match status" value="3"/>
</dbReference>
<proteinExistence type="inferred from homology"/>
<dbReference type="FunFam" id="2.30.30.360:FF:000001">
    <property type="entry name" value="Myosin heavy chain"/>
    <property type="match status" value="1"/>
</dbReference>
<dbReference type="Gene3D" id="1.20.58.530">
    <property type="match status" value="1"/>
</dbReference>
<dbReference type="InterPro" id="IPR002928">
    <property type="entry name" value="Myosin_tail"/>
</dbReference>
<dbReference type="Gene3D" id="3.40.850.10">
    <property type="entry name" value="Kinesin motor domain"/>
    <property type="match status" value="1"/>
</dbReference>
<evidence type="ECO:0000256" key="5">
    <source>
        <dbReference type="ARBA" id="ARBA00023054"/>
    </source>
</evidence>
<dbReference type="Gene3D" id="1.20.5.4820">
    <property type="match status" value="1"/>
</dbReference>
<evidence type="ECO:0000256" key="10">
    <source>
        <dbReference type="SAM" id="MobiDB-lite"/>
    </source>
</evidence>
<dbReference type="Pfam" id="PF01576">
    <property type="entry name" value="Myosin_tail_1"/>
    <property type="match status" value="1"/>
</dbReference>
<dbReference type="FunFam" id="1.20.120.720:FF:000001">
    <property type="entry name" value="Myosin heavy chain, muscle"/>
    <property type="match status" value="1"/>
</dbReference>
<feature type="region of interest" description="Disordered" evidence="10">
    <location>
        <begin position="1907"/>
        <end position="1939"/>
    </location>
</feature>
<keyword evidence="6 9" id="KW-0518">Myosin</keyword>
<dbReference type="GO" id="GO:0000146">
    <property type="term" value="F:microfilament motor activity"/>
    <property type="evidence" value="ECO:0007669"/>
    <property type="project" value="TreeGrafter"/>
</dbReference>
<keyword evidence="2 9" id="KW-0547">Nucleotide-binding</keyword>
<dbReference type="GO" id="GO:0051015">
    <property type="term" value="F:actin filament binding"/>
    <property type="evidence" value="ECO:0007669"/>
    <property type="project" value="InterPro"/>
</dbReference>
<reference evidence="13" key="2">
    <citation type="submission" date="2025-08" db="UniProtKB">
        <authorList>
            <consortium name="Ensembl"/>
        </authorList>
    </citation>
    <scope>IDENTIFICATION</scope>
    <source>
        <strain evidence="13">2N</strain>
    </source>
</reference>
<dbReference type="GO" id="GO:0031032">
    <property type="term" value="P:actomyosin structure organization"/>
    <property type="evidence" value="ECO:0007669"/>
    <property type="project" value="TreeGrafter"/>
</dbReference>
<keyword evidence="7 9" id="KW-0505">Motor protein</keyword>
<comment type="similarity">
    <text evidence="1 9">Belongs to the TRAFAC class myosin-kinesin ATPase superfamily. Myosin family.</text>
</comment>
<evidence type="ECO:0000256" key="8">
    <source>
        <dbReference type="ARBA" id="ARBA00023203"/>
    </source>
</evidence>
<evidence type="ECO:0000256" key="7">
    <source>
        <dbReference type="ARBA" id="ARBA00023175"/>
    </source>
</evidence>
<dbReference type="FunFam" id="3.30.70.1590:FF:000001">
    <property type="entry name" value="Myosin heavy chain"/>
    <property type="match status" value="1"/>
</dbReference>
<dbReference type="PROSITE" id="PS50096">
    <property type="entry name" value="IQ"/>
    <property type="match status" value="1"/>
</dbReference>
<dbReference type="GO" id="GO:0005516">
    <property type="term" value="F:calmodulin binding"/>
    <property type="evidence" value="ECO:0007669"/>
    <property type="project" value="UniProtKB-KW"/>
</dbReference>
<dbReference type="Gene3D" id="1.20.120.720">
    <property type="entry name" value="Myosin VI head, motor domain, U50 subdomain"/>
    <property type="match status" value="1"/>
</dbReference>
<evidence type="ECO:0000256" key="4">
    <source>
        <dbReference type="ARBA" id="ARBA00022860"/>
    </source>
</evidence>
<dbReference type="PROSITE" id="PS51456">
    <property type="entry name" value="MYOSIN_MOTOR"/>
    <property type="match status" value="1"/>
</dbReference>
<dbReference type="FunFam" id="1.20.5.340:FF:000009">
    <property type="entry name" value="myosin-11 isoform X2"/>
    <property type="match status" value="1"/>
</dbReference>
<dbReference type="FunFam" id="1.20.5.340:FF:000007">
    <property type="entry name" value="Myosin heavy chain, non-muscle"/>
    <property type="match status" value="1"/>
</dbReference>
<evidence type="ECO:0000259" key="11">
    <source>
        <dbReference type="PROSITE" id="PS51456"/>
    </source>
</evidence>
<dbReference type="Proteomes" id="UP000005447">
    <property type="component" value="Unassembled WGS sequence"/>
</dbReference>
<sequence length="2000" mass="229365">MAAATLSMSGRKAPPRPGPVPEAAQSFLYAPRSPGAGPGAGAPQVEWTARRLVWVPSELHGFEAAVLRHEGEEEAEVELAESGRRLRLPRDQIQRMNPPKFSKAEDMAELTCLNEASVLHNLRERYYSGLIYTYSGLFCVVINPYKQLPIYTEAIVEMYRGKKRHEVPPHVYAVTEGAYRSMLQDREDQSILCTGESGAGKTENTKKVIQYLAHVASSPKGRKEPGVPVSHLPWGELERQLLQANPVLEAFGNAKTVKNDNSSRFGKFIRINFDVAGYIVGANIETYLLEKSRAIRQAKDECSFHIFYQLLGGAGEQLKADLLLEPSSHYRFLTNGLASTPSQERELFQETLESLRVLGFTPEEITSMLRMVSAVLQFGNVILKSERNTDQATMPDNTAAQKLCRLLGLGVTDFSRALLTPRIKVGRDYVQKAQTKEQADFALEALAKATYERLFRWLVLRLNRALDRSPRQGASFLGILDIAGFEIFQLNSFEQLCINYTNEKLQQLFNHTMFVLEQEEYQREGIPWTFLDFGLDLQPCIDLIERPANPPGLLALLDEECWFPKATDKSFVEKVAQEQGGHPKFQRPRHLRDQADFSVLHYAGKVDYKANEWLMKNMDPLNDNVAALLHQSTDRLTAEIWKDVEGIVGLEQVSSLGDGPPGGRPRRGMFRTVGQLYKESLSRLMATLSNTNPSFVRCIVPNHEKRAGKLEPRLVLDQLRCNGVLEGIRICRQGFPNRILFQEFRQRYEILTPNAIPKGFMDGKQACEKMIQALELDPNLYRVGQSKIFFRAGVLAQLEEERDLKVTDIIVSFQAAARGYLARRAFQRRQQQQSALRVMQRNCAAYLKLRHWQWWRLFIKVKPLLQVTRQDEVLQARAQELQKVQELQQQSARQVGELQDRVTQLEEERARLAEQLRAETELCAEAEETRGRLATRKQELELVVTELEARMSEEEECSRQLQAEKRRLQLHIQELETHLEAEEGARQKLQLEKVTTEAKLKKFEEDLLLLEDQNTKLGKERRLLEERLAEFSSQAAEEEEKIKSLNKLRLKYEATIADMEDRLRKEEKGRQELEKLKRRLDGESSELQEQMAEQQQRAEELRAQLGRKEEELQAALVRAEEEGGARAQLLKSLREAQAGLAEAQEDLEAERAARAKAEKQRRDLSEELEALRGELEDTLDSTNAQQELRTKREQEVTELKKALEEETRLHEVAVQELRQRQGQALGELVEQLEQARRGKSAWEKTRLALEAEVSELRTELSNLQTSRQEGEQKRRRLESQLQEVQGRAGDGERARVEATEKLQRAQAELETVSGALSEAESKAIRLGKELSSTEGQLHDTQELLQEETRAKLALGSRVRALEAEAAGLREQMEEEAAARERAGRELQAAQAQLSEWRRRQEEEAGALEAGEEARRRAAREAEALAQRLTEKTEAVERLERGRHRLQQELDDVTVDLEQQRQLVSTLEKKQRKFDQLLAEEKAAVLRAVEERERVEAEGREREARALSLTRALEEEQEAREELERQNRALRAELEALLSSKDDVGKSVHELERTRRVAEQAANDLRTQVTELEDELTAAEDAKLRLEVTVQALKAQHERDLQGRDEAGEERRRQLAKQLRDAEVERDEERKQRALAVAARKKLETELEELKAQTAAAGQGKEEAVKQLRKLQVQMKELWREVEESRTSREEIFVQNRESEKRLKSLEAEVLRLQEELAASDRARRQAQQDRDEMADEMANGSLSKAALLEEKRQLEGRLGQLEEELEEEQSNSELLNDRYRKLLLQVDTLTTELSTERSFSAKAESGRQQLERQIQELRGHLGEEDAGARARQKMTIATLESKLSQAEEQLEQESRERILSGKLLRRAEKRLKEVVLQVEEERRVADQLRDQLEKANLRVKQLKRQLEEAEEEASRAQAGRRRLQRELEDVTESAESMNREVTTLRNRLGPCRPPQARPLTFTTRTVRQVFRLRRAWFPTRRARRRRNPAPSPRPPACSPA</sequence>
<dbReference type="GO" id="GO:0000281">
    <property type="term" value="P:mitotic cytokinesis"/>
    <property type="evidence" value="ECO:0007669"/>
    <property type="project" value="TreeGrafter"/>
</dbReference>
<dbReference type="Gene3D" id="2.30.30.360">
    <property type="entry name" value="Myosin S1 fragment, N-terminal"/>
    <property type="match status" value="1"/>
</dbReference>
<dbReference type="InterPro" id="IPR004009">
    <property type="entry name" value="SH3_Myosin"/>
</dbReference>
<dbReference type="Gene3D" id="1.10.10.820">
    <property type="match status" value="1"/>
</dbReference>
<reference evidence="14" key="1">
    <citation type="journal article" date="2011" name="Nature">
        <title>A high-resolution map of human evolutionary constraint using 29 mammals.</title>
        <authorList>
            <person name="Lindblad-Toh K."/>
            <person name="Garber M."/>
            <person name="Zuk O."/>
            <person name="Lin M.F."/>
            <person name="Parker B.J."/>
            <person name="Washietl S."/>
            <person name="Kheradpour P."/>
            <person name="Ernst J."/>
            <person name="Jordan G."/>
            <person name="Mauceli E."/>
            <person name="Ward L.D."/>
            <person name="Lowe C.B."/>
            <person name="Holloway A.K."/>
            <person name="Clamp M."/>
            <person name="Gnerre S."/>
            <person name="Alfoldi J."/>
            <person name="Beal K."/>
            <person name="Chang J."/>
            <person name="Clawson H."/>
            <person name="Cuff J."/>
            <person name="Di Palma F."/>
            <person name="Fitzgerald S."/>
            <person name="Flicek P."/>
            <person name="Guttman M."/>
            <person name="Hubisz M.J."/>
            <person name="Jaffe D.B."/>
            <person name="Jungreis I."/>
            <person name="Kent W.J."/>
            <person name="Kostka D."/>
            <person name="Lara M."/>
            <person name="Martins A.L."/>
            <person name="Massingham T."/>
            <person name="Moltke I."/>
            <person name="Raney B.J."/>
            <person name="Rasmussen M.D."/>
            <person name="Robinson J."/>
            <person name="Stark A."/>
            <person name="Vilella A.J."/>
            <person name="Wen J."/>
            <person name="Xie X."/>
            <person name="Zody M.C."/>
            <person name="Baldwin J."/>
            <person name="Bloom T."/>
            <person name="Chin C.W."/>
            <person name="Heiman D."/>
            <person name="Nicol R."/>
            <person name="Nusbaum C."/>
            <person name="Young S."/>
            <person name="Wilkinson J."/>
            <person name="Worley K.C."/>
            <person name="Kovar C.L."/>
            <person name="Muzny D.M."/>
            <person name="Gibbs R.A."/>
            <person name="Cree A."/>
            <person name="Dihn H.H."/>
            <person name="Fowler G."/>
            <person name="Jhangiani S."/>
            <person name="Joshi V."/>
            <person name="Lee S."/>
            <person name="Lewis L.R."/>
            <person name="Nazareth L.V."/>
            <person name="Okwuonu G."/>
            <person name="Santibanez J."/>
            <person name="Warren W.C."/>
            <person name="Mardis E.R."/>
            <person name="Weinstock G.M."/>
            <person name="Wilson R.K."/>
            <person name="Delehaunty K."/>
            <person name="Dooling D."/>
            <person name="Fronik C."/>
            <person name="Fulton L."/>
            <person name="Fulton B."/>
            <person name="Graves T."/>
            <person name="Minx P."/>
            <person name="Sodergren E."/>
            <person name="Birney E."/>
            <person name="Margulies E.H."/>
            <person name="Herrero J."/>
            <person name="Green E.D."/>
            <person name="Haussler D."/>
            <person name="Siepel A."/>
            <person name="Goldman N."/>
            <person name="Pollard K.S."/>
            <person name="Pedersen J.S."/>
            <person name="Lander E.S."/>
            <person name="Kellis M."/>
        </authorList>
    </citation>
    <scope>NUCLEOTIDE SEQUENCE [LARGE SCALE GENOMIC DNA]</scope>
    <source>
        <strain evidence="14">2N</strain>
    </source>
</reference>
<evidence type="ECO:0000256" key="1">
    <source>
        <dbReference type="ARBA" id="ARBA00008314"/>
    </source>
</evidence>
<dbReference type="PRINTS" id="PR00193">
    <property type="entry name" value="MYOSINHEAVY"/>
</dbReference>
<dbReference type="GO" id="GO:0005737">
    <property type="term" value="C:cytoplasm"/>
    <property type="evidence" value="ECO:0007669"/>
    <property type="project" value="TreeGrafter"/>
</dbReference>